<dbReference type="PANTHER" id="PTHR13504:SF38">
    <property type="entry name" value="FIDO DOMAIN-CONTAINING PROTEIN"/>
    <property type="match status" value="1"/>
</dbReference>
<dbReference type="InterPro" id="IPR040198">
    <property type="entry name" value="Fido_containing"/>
</dbReference>
<evidence type="ECO:0000259" key="3">
    <source>
        <dbReference type="PROSITE" id="PS51459"/>
    </source>
</evidence>
<evidence type="ECO:0000256" key="1">
    <source>
        <dbReference type="PIRSR" id="PIRSR640198-1"/>
    </source>
</evidence>
<dbReference type="Gene3D" id="1.10.3290.10">
    <property type="entry name" value="Fido-like domain"/>
    <property type="match status" value="1"/>
</dbReference>
<feature type="binding site" evidence="2">
    <location>
        <begin position="230"/>
        <end position="237"/>
    </location>
    <ligand>
        <name>ATP</name>
        <dbReference type="ChEBI" id="CHEBI:30616"/>
    </ligand>
</feature>
<evidence type="ECO:0000313" key="4">
    <source>
        <dbReference type="EMBL" id="PDX84205.1"/>
    </source>
</evidence>
<reference evidence="4 5" key="1">
    <citation type="journal article" date="2017" name="Front. Microbiol.">
        <title>New Insights into the Diversity of the Genus Faecalibacterium.</title>
        <authorList>
            <person name="Benevides L."/>
            <person name="Burman S."/>
            <person name="Martin R."/>
            <person name="Robert V."/>
            <person name="Thomas M."/>
            <person name="Miquel S."/>
            <person name="Chain F."/>
            <person name="Sokol H."/>
            <person name="Bermudez-Humaran L.G."/>
            <person name="Morrison M."/>
            <person name="Langella P."/>
            <person name="Azevedo V.A."/>
            <person name="Chatel J.M."/>
            <person name="Soares S."/>
        </authorList>
    </citation>
    <scope>NUCLEOTIDE SEQUENCE [LARGE SCALE GENOMIC DNA]</scope>
    <source>
        <strain evidence="4 5">CNCM I 4644</strain>
    </source>
</reference>
<feature type="binding site" evidence="2">
    <location>
        <begin position="268"/>
        <end position="269"/>
    </location>
    <ligand>
        <name>ATP</name>
        <dbReference type="ChEBI" id="CHEBI:30616"/>
    </ligand>
</feature>
<proteinExistence type="predicted"/>
<gene>
    <name evidence="4" type="ORF">CGS59_07230</name>
</gene>
<keyword evidence="2" id="KW-0547">Nucleotide-binding</keyword>
<organism evidence="4 5">
    <name type="scientific">Faecalibacterium prausnitzii</name>
    <dbReference type="NCBI Taxonomy" id="853"/>
    <lineage>
        <taxon>Bacteria</taxon>
        <taxon>Bacillati</taxon>
        <taxon>Bacillota</taxon>
        <taxon>Clostridia</taxon>
        <taxon>Eubacteriales</taxon>
        <taxon>Oscillospiraceae</taxon>
        <taxon>Faecalibacterium</taxon>
    </lineage>
</organism>
<sequence>MDGAKFAKMLSDKHLFELDRMEYKYSVSSVQEFTELLRQNFAQPLPLADFSSDELFYLPNLAQISTNGMKQLLSAPASNQTFGLQAMTEEIHATFQIESIHSSRNSIRHILNGYAPRNEEESRIYGMKRGLDFIADRQNTITEENLHQLYQISTGDYLPDEDRLLPDHFYRHDVVYVVGGEESREGLPAQQLPDAMKRLVDFANAKDGINELHKAAILHLAFAYYHPYFDGNGRTARLLHLWYLVQQGYPAALFTPFSRYIAESKAAYYKAYDRVEKNALISGYTDVTPFLSYFCNEVYNRLQVDVIPPQADLQVYQTALANGKITEKERLLWEYVLSAYGTEEFTTKQLEKDFRNAAYATIRTFVMKFHEMGLLAARKAGNRVYYKVR</sequence>
<dbReference type="PANTHER" id="PTHR13504">
    <property type="entry name" value="FIDO DOMAIN-CONTAINING PROTEIN DDB_G0283145"/>
    <property type="match status" value="1"/>
</dbReference>
<evidence type="ECO:0000256" key="2">
    <source>
        <dbReference type="PIRSR" id="PIRSR640198-2"/>
    </source>
</evidence>
<feature type="active site" evidence="1">
    <location>
        <position position="226"/>
    </location>
</feature>
<comment type="caution">
    <text evidence="4">The sequence shown here is derived from an EMBL/GenBank/DDBJ whole genome shotgun (WGS) entry which is preliminary data.</text>
</comment>
<dbReference type="InterPro" id="IPR036597">
    <property type="entry name" value="Fido-like_dom_sf"/>
</dbReference>
<name>A0A2A7AYI3_9FIRM</name>
<dbReference type="AlphaFoldDB" id="A0A2A7AYI3"/>
<protein>
    <submittedName>
        <fullName evidence="4">Cell filamentation protein Fic</fullName>
    </submittedName>
</protein>
<accession>A0A2A7AYI3</accession>
<dbReference type="PROSITE" id="PS51459">
    <property type="entry name" value="FIDO"/>
    <property type="match status" value="1"/>
</dbReference>
<dbReference type="SUPFAM" id="SSF140931">
    <property type="entry name" value="Fic-like"/>
    <property type="match status" value="1"/>
</dbReference>
<dbReference type="EMBL" id="NMTZ01000018">
    <property type="protein sequence ID" value="PDX84205.1"/>
    <property type="molecule type" value="Genomic_DNA"/>
</dbReference>
<dbReference type="InterPro" id="IPR003812">
    <property type="entry name" value="Fido"/>
</dbReference>
<dbReference type="Pfam" id="PF02661">
    <property type="entry name" value="Fic"/>
    <property type="match status" value="1"/>
</dbReference>
<dbReference type="GO" id="GO:0005524">
    <property type="term" value="F:ATP binding"/>
    <property type="evidence" value="ECO:0007669"/>
    <property type="project" value="UniProtKB-KW"/>
</dbReference>
<evidence type="ECO:0000313" key="5">
    <source>
        <dbReference type="Proteomes" id="UP000220480"/>
    </source>
</evidence>
<feature type="domain" description="Fido" evidence="3">
    <location>
        <begin position="141"/>
        <end position="293"/>
    </location>
</feature>
<dbReference type="Proteomes" id="UP000220480">
    <property type="component" value="Unassembled WGS sequence"/>
</dbReference>
<keyword evidence="2" id="KW-0067">ATP-binding</keyword>